<reference evidence="1" key="2">
    <citation type="journal article" date="2015" name="Fish Shellfish Immunol.">
        <title>Early steps in the European eel (Anguilla anguilla)-Vibrio vulnificus interaction in the gills: Role of the RtxA13 toxin.</title>
        <authorList>
            <person name="Callol A."/>
            <person name="Pajuelo D."/>
            <person name="Ebbesson L."/>
            <person name="Teles M."/>
            <person name="MacKenzie S."/>
            <person name="Amaro C."/>
        </authorList>
    </citation>
    <scope>NUCLEOTIDE SEQUENCE</scope>
</reference>
<accession>A0A0E9V4U8</accession>
<proteinExistence type="predicted"/>
<dbReference type="EMBL" id="GBXM01036334">
    <property type="protein sequence ID" value="JAH72243.1"/>
    <property type="molecule type" value="Transcribed_RNA"/>
</dbReference>
<dbReference type="AlphaFoldDB" id="A0A0E9V4U8"/>
<protein>
    <submittedName>
        <fullName evidence="1">Uncharacterized protein</fullName>
    </submittedName>
</protein>
<name>A0A0E9V4U8_ANGAN</name>
<organism evidence="1">
    <name type="scientific">Anguilla anguilla</name>
    <name type="common">European freshwater eel</name>
    <name type="synonym">Muraena anguilla</name>
    <dbReference type="NCBI Taxonomy" id="7936"/>
    <lineage>
        <taxon>Eukaryota</taxon>
        <taxon>Metazoa</taxon>
        <taxon>Chordata</taxon>
        <taxon>Craniata</taxon>
        <taxon>Vertebrata</taxon>
        <taxon>Euteleostomi</taxon>
        <taxon>Actinopterygii</taxon>
        <taxon>Neopterygii</taxon>
        <taxon>Teleostei</taxon>
        <taxon>Anguilliformes</taxon>
        <taxon>Anguillidae</taxon>
        <taxon>Anguilla</taxon>
    </lineage>
</organism>
<reference evidence="1" key="1">
    <citation type="submission" date="2014-11" db="EMBL/GenBank/DDBJ databases">
        <authorList>
            <person name="Amaro Gonzalez C."/>
        </authorList>
    </citation>
    <scope>NUCLEOTIDE SEQUENCE</scope>
</reference>
<sequence>MATEHPWPTVLTSCADYDPLHSKPLYCKQRVDVVRLT</sequence>
<evidence type="ECO:0000313" key="1">
    <source>
        <dbReference type="EMBL" id="JAH72243.1"/>
    </source>
</evidence>